<dbReference type="PANTHER" id="PTHR24206">
    <property type="entry name" value="OS06G0237300 PROTEIN"/>
    <property type="match status" value="1"/>
</dbReference>
<evidence type="ECO:0000256" key="1">
    <source>
        <dbReference type="ARBA" id="ARBA00022723"/>
    </source>
</evidence>
<feature type="domain" description="LIM zinc-binding" evidence="6">
    <location>
        <begin position="1199"/>
        <end position="1259"/>
    </location>
</feature>
<feature type="compositionally biased region" description="Basic and acidic residues" evidence="5">
    <location>
        <begin position="459"/>
        <end position="468"/>
    </location>
</feature>
<dbReference type="OrthoDB" id="6431450at2759"/>
<keyword evidence="2 4" id="KW-0862">Zinc</keyword>
<organism evidence="7 8">
    <name type="scientific">Trichonephila inaurata madagascariensis</name>
    <dbReference type="NCBI Taxonomy" id="2747483"/>
    <lineage>
        <taxon>Eukaryota</taxon>
        <taxon>Metazoa</taxon>
        <taxon>Ecdysozoa</taxon>
        <taxon>Arthropoda</taxon>
        <taxon>Chelicerata</taxon>
        <taxon>Arachnida</taxon>
        <taxon>Araneae</taxon>
        <taxon>Araneomorphae</taxon>
        <taxon>Entelegynae</taxon>
        <taxon>Araneoidea</taxon>
        <taxon>Nephilidae</taxon>
        <taxon>Trichonephila</taxon>
        <taxon>Trichonephila inaurata</taxon>
    </lineage>
</organism>
<dbReference type="SMART" id="SM00132">
    <property type="entry name" value="LIM"/>
    <property type="match status" value="2"/>
</dbReference>
<feature type="region of interest" description="Disordered" evidence="5">
    <location>
        <begin position="1069"/>
        <end position="1113"/>
    </location>
</feature>
<dbReference type="GO" id="GO:0046872">
    <property type="term" value="F:metal ion binding"/>
    <property type="evidence" value="ECO:0007669"/>
    <property type="project" value="UniProtKB-KW"/>
</dbReference>
<feature type="compositionally biased region" description="Acidic residues" evidence="5">
    <location>
        <begin position="786"/>
        <end position="801"/>
    </location>
</feature>
<gene>
    <name evidence="7" type="primary">Xirp2</name>
    <name evidence="7" type="ORF">TNIN_479041</name>
</gene>
<feature type="region of interest" description="Disordered" evidence="5">
    <location>
        <begin position="778"/>
        <end position="811"/>
    </location>
</feature>
<reference evidence="7" key="1">
    <citation type="submission" date="2020-08" db="EMBL/GenBank/DDBJ databases">
        <title>Multicomponent nature underlies the extraordinary mechanical properties of spider dragline silk.</title>
        <authorList>
            <person name="Kono N."/>
            <person name="Nakamura H."/>
            <person name="Mori M."/>
            <person name="Yoshida Y."/>
            <person name="Ohtoshi R."/>
            <person name="Malay A.D."/>
            <person name="Moran D.A.P."/>
            <person name="Tomita M."/>
            <person name="Numata K."/>
            <person name="Arakawa K."/>
        </authorList>
    </citation>
    <scope>NUCLEOTIDE SEQUENCE</scope>
</reference>
<evidence type="ECO:0000256" key="4">
    <source>
        <dbReference type="PROSITE-ProRule" id="PRU00125"/>
    </source>
</evidence>
<feature type="region of interest" description="Disordered" evidence="5">
    <location>
        <begin position="1012"/>
        <end position="1038"/>
    </location>
</feature>
<dbReference type="PROSITE" id="PS00478">
    <property type="entry name" value="LIM_DOMAIN_1"/>
    <property type="match status" value="1"/>
</dbReference>
<evidence type="ECO:0000256" key="2">
    <source>
        <dbReference type="ARBA" id="ARBA00022833"/>
    </source>
</evidence>
<dbReference type="PROSITE" id="PS50023">
    <property type="entry name" value="LIM_DOMAIN_2"/>
    <property type="match status" value="2"/>
</dbReference>
<dbReference type="Proteomes" id="UP000886998">
    <property type="component" value="Unassembled WGS sequence"/>
</dbReference>
<evidence type="ECO:0000256" key="3">
    <source>
        <dbReference type="ARBA" id="ARBA00023038"/>
    </source>
</evidence>
<evidence type="ECO:0000259" key="6">
    <source>
        <dbReference type="PROSITE" id="PS50023"/>
    </source>
</evidence>
<evidence type="ECO:0000313" key="8">
    <source>
        <dbReference type="Proteomes" id="UP000886998"/>
    </source>
</evidence>
<keyword evidence="8" id="KW-1185">Reference proteome</keyword>
<feature type="region of interest" description="Disordered" evidence="5">
    <location>
        <begin position="397"/>
        <end position="468"/>
    </location>
</feature>
<dbReference type="Pfam" id="PF00412">
    <property type="entry name" value="LIM"/>
    <property type="match status" value="2"/>
</dbReference>
<sequence>MVFSGRGVCYRALSLNFPFTTGAHCPHFPYNSPSVTHRIYFLNKCLIFSLFCPLPLYHWRNGGCDRAFPASAALRISRDGVRDVTPSECLSPALIWWASVGCARIAASNALTHSELFQQALLVRLFSLRSDHSAIGTIRIRLFGVSSRFPFNSCRINLHCPTLAVGAFFFSSGHEALLEPITLDFDPMSFEFKEDSPLTSPSDSNREIGEMLSPSQNVDVVEFFDPFCPVKEESPTDYYPNVMLGQTTLGEPLLDGLSEPQQFSTIDEPLLDNLSEPQQFSTSDEPLIDNLSEPPQFSNGFSNYEDQDDTNLLGSYQEEIPEITTDVIEDEDIPDHLEEEIPNEPLSDICTNSDLTTLASSKSETSADVELLTELEQIHSEETCISPVSEQVFDDSKHDINSQHEQSQIFEDDISRRGRTNSSASSHSSKSDSSEKKSSYKITETRKEETKTSTSVISPKKETMKKEISTKKEITKTAETNGYSSHNGVDSTVSLKNSKNAELDAEKSSNCLASVTDLMSSYVSLTAQESQPVTSKEIISTGIDIKSLKCNYDQHGGSNRGISPDREIISTGIDVRALKTSFTKSNDDLQQKEFQEEVKPSVDRVKVQRTFSQSGQDEVCLCKICNKHVYQMEKIKAAKSVFHKNCFRCKECNKLLNIDNYSSNEGDIYCQPHFRQLFQPKARFDGEDAAPNEIQIDEGKQRRNEMIIRENIPTELPPDVVRSDSKPDHGLQNIPVNLSSIKSKFEVYREEHHLPSTTDVCTLQRSASVMARLAKYQSAVSGGDNENGELSESDNEEEYSEDPSVVKSSKHKEKVVFSGMSSLKSQWETGSVTATKEEKIEEKKEELNKLRQRICLGRSESMKAVYEKACQDTTKTAVSRPEPVDIGREVKATRLKEKFEKGELVSEVEEENLEKVRKEIEEDLSVLTEPGIANDAKKLFKQIDATVKTTTVTSRSPNKSPLHERQINLHSPVKDTDIVKCSEPTEKEQIPVDTTDLSQRFKFFENYTDAPKERKRFQITPPRDPVKEDTPEKDIPVDPNVVRAVDVVDDIPSTDTARRMLDKFKALEKETPTVPAGPKPLKRITPPREYTKVDEKHDSSPEPERDPNIIRSSYKADDDIIVEADKAKSLKAKFENWDSELNKKNEDDEEEEDFLPQVDTTKTLRAKFEAIKEDTLKPAEKPKPKVNRFIQEQAAMNTDLCSICGKKVYPMEKMETSGMRIHKNCFRCAHCCCMLRLENYTKSGRSLYCTPHFKQLFISRGNYDEGFGREQHKEKWNRSCNNTPVPRDLQENEDVELSNGDVKCLEQAV</sequence>
<proteinExistence type="predicted"/>
<dbReference type="InterPro" id="IPR001781">
    <property type="entry name" value="Znf_LIM"/>
</dbReference>
<dbReference type="SUPFAM" id="SSF57716">
    <property type="entry name" value="Glucocorticoid receptor-like (DNA-binding domain)"/>
    <property type="match status" value="4"/>
</dbReference>
<dbReference type="Gene3D" id="2.10.110.10">
    <property type="entry name" value="Cysteine Rich Protein"/>
    <property type="match status" value="2"/>
</dbReference>
<accession>A0A8X6XIX6</accession>
<evidence type="ECO:0000256" key="5">
    <source>
        <dbReference type="SAM" id="MobiDB-lite"/>
    </source>
</evidence>
<feature type="compositionally biased region" description="Basic and acidic residues" evidence="5">
    <location>
        <begin position="1024"/>
        <end position="1036"/>
    </location>
</feature>
<dbReference type="CDD" id="cd09358">
    <property type="entry name" value="LIM_Mical_like"/>
    <property type="match status" value="1"/>
</dbReference>
<comment type="caution">
    <text evidence="7">The sequence shown here is derived from an EMBL/GenBank/DDBJ whole genome shotgun (WGS) entry which is preliminary data.</text>
</comment>
<name>A0A8X6XIX6_9ARAC</name>
<keyword evidence="1 4" id="KW-0479">Metal-binding</keyword>
<protein>
    <submittedName>
        <fullName evidence="7">Xin actin-binding repeat-containing protein 2</fullName>
    </submittedName>
</protein>
<feature type="compositionally biased region" description="Basic and acidic residues" evidence="5">
    <location>
        <begin position="1089"/>
        <end position="1113"/>
    </location>
</feature>
<dbReference type="EMBL" id="BMAV01009660">
    <property type="protein sequence ID" value="GFY54073.1"/>
    <property type="molecule type" value="Genomic_DNA"/>
</dbReference>
<feature type="compositionally biased region" description="Basic and acidic residues" evidence="5">
    <location>
        <begin position="429"/>
        <end position="451"/>
    </location>
</feature>
<keyword evidence="3 4" id="KW-0440">LIM domain</keyword>
<feature type="domain" description="LIM zinc-binding" evidence="6">
    <location>
        <begin position="620"/>
        <end position="680"/>
    </location>
</feature>
<evidence type="ECO:0000313" key="7">
    <source>
        <dbReference type="EMBL" id="GFY54073.1"/>
    </source>
</evidence>